<evidence type="ECO:0000313" key="2">
    <source>
        <dbReference type="Proteomes" id="UP000284676"/>
    </source>
</evidence>
<name>A0A414PMG8_FUSMR</name>
<reference evidence="1 2" key="1">
    <citation type="submission" date="2018-08" db="EMBL/GenBank/DDBJ databases">
        <title>A genome reference for cultivated species of the human gut microbiota.</title>
        <authorList>
            <person name="Zou Y."/>
            <person name="Xue W."/>
            <person name="Luo G."/>
        </authorList>
    </citation>
    <scope>NUCLEOTIDE SEQUENCE [LARGE SCALE GENOMIC DNA]</scope>
    <source>
        <strain evidence="1 2">AM25-1</strain>
    </source>
</reference>
<evidence type="ECO:0000313" key="1">
    <source>
        <dbReference type="EMBL" id="RHF69728.1"/>
    </source>
</evidence>
<gene>
    <name evidence="1" type="ORF">DW663_12340</name>
</gene>
<organism evidence="1 2">
    <name type="scientific">Fusobacterium mortiferum</name>
    <dbReference type="NCBI Taxonomy" id="850"/>
    <lineage>
        <taxon>Bacteria</taxon>
        <taxon>Fusobacteriati</taxon>
        <taxon>Fusobacteriota</taxon>
        <taxon>Fusobacteriia</taxon>
        <taxon>Fusobacteriales</taxon>
        <taxon>Fusobacteriaceae</taxon>
        <taxon>Fusobacterium</taxon>
    </lineage>
</organism>
<dbReference type="EMBL" id="QRHL01000042">
    <property type="protein sequence ID" value="RHF69728.1"/>
    <property type="molecule type" value="Genomic_DNA"/>
</dbReference>
<dbReference type="Proteomes" id="UP000284676">
    <property type="component" value="Unassembled WGS sequence"/>
</dbReference>
<accession>A0A414PMG8</accession>
<dbReference type="RefSeq" id="WP_117708225.1">
    <property type="nucleotide sequence ID" value="NZ_QRHL01000042.1"/>
</dbReference>
<sequence length="192" mass="23660">MFKKRDKNIILSDEDILHSLNYNIILKNREYPLTKENILYSDYRIFNHQSEIKGYYSKKDNILELYITKLDKFKQLMNNIALYLEIPIQEILYKYEKECVYCNIYRVIEKYNITKKFDFIIFFRNYEWITHVRKMKNNLLKIEFPYRETLCYSYNILEEKYFVITASRNENEFIILDPIASKIRLGIKYLQK</sequence>
<proteinExistence type="predicted"/>
<comment type="caution">
    <text evidence="1">The sequence shown here is derived from an EMBL/GenBank/DDBJ whole genome shotgun (WGS) entry which is preliminary data.</text>
</comment>
<protein>
    <submittedName>
        <fullName evidence="1">Uncharacterized protein</fullName>
    </submittedName>
</protein>
<dbReference type="AlphaFoldDB" id="A0A414PMG8"/>